<feature type="modified residue" description="4-aspartylphosphate" evidence="8">
    <location>
        <position position="51"/>
    </location>
</feature>
<evidence type="ECO:0000256" key="8">
    <source>
        <dbReference type="PROSITE-ProRule" id="PRU00169"/>
    </source>
</evidence>
<dbReference type="GO" id="GO:0006355">
    <property type="term" value="P:regulation of DNA-templated transcription"/>
    <property type="evidence" value="ECO:0007669"/>
    <property type="project" value="InterPro"/>
</dbReference>
<dbReference type="SMART" id="SM00862">
    <property type="entry name" value="Trans_reg_C"/>
    <property type="match status" value="1"/>
</dbReference>
<dbReference type="InterPro" id="IPR036388">
    <property type="entry name" value="WH-like_DNA-bd_sf"/>
</dbReference>
<dbReference type="OrthoDB" id="9779174at2"/>
<evidence type="ECO:0000256" key="1">
    <source>
        <dbReference type="ARBA" id="ARBA00018672"/>
    </source>
</evidence>
<dbReference type="InterPro" id="IPR001789">
    <property type="entry name" value="Sig_transdc_resp-reg_receiver"/>
</dbReference>
<dbReference type="Gene3D" id="6.10.250.690">
    <property type="match status" value="1"/>
</dbReference>
<evidence type="ECO:0000256" key="3">
    <source>
        <dbReference type="ARBA" id="ARBA00023012"/>
    </source>
</evidence>
<keyword evidence="4" id="KW-0805">Transcription regulation</keyword>
<keyword evidence="13" id="KW-1185">Reference proteome</keyword>
<reference evidence="12" key="2">
    <citation type="submission" date="2013-06" db="EMBL/GenBank/DDBJ databases">
        <title>Draft genome sequence of Clostridium hylemonae (DSM 15053).</title>
        <authorList>
            <person name="Sudarsanam P."/>
            <person name="Ley R."/>
            <person name="Guruge J."/>
            <person name="Turnbaugh P.J."/>
            <person name="Mahowald M."/>
            <person name="Liep D."/>
            <person name="Gordon J."/>
        </authorList>
    </citation>
    <scope>NUCLEOTIDE SEQUENCE</scope>
    <source>
        <strain evidence="12">DSM 15053</strain>
    </source>
</reference>
<dbReference type="Pfam" id="PF00072">
    <property type="entry name" value="Response_reg"/>
    <property type="match status" value="1"/>
</dbReference>
<dbReference type="HOGENOM" id="CLU_000445_30_3_9"/>
<dbReference type="PROSITE" id="PS50110">
    <property type="entry name" value="RESPONSE_REGULATORY"/>
    <property type="match status" value="1"/>
</dbReference>
<keyword evidence="2 8" id="KW-0597">Phosphoprotein</keyword>
<dbReference type="Gene3D" id="1.10.10.10">
    <property type="entry name" value="Winged helix-like DNA-binding domain superfamily/Winged helix DNA-binding domain"/>
    <property type="match status" value="1"/>
</dbReference>
<evidence type="ECO:0000256" key="5">
    <source>
        <dbReference type="ARBA" id="ARBA00023125"/>
    </source>
</evidence>
<proteinExistence type="predicted"/>
<dbReference type="SMART" id="SM00448">
    <property type="entry name" value="REC"/>
    <property type="match status" value="1"/>
</dbReference>
<gene>
    <name evidence="12" type="ORF">CLOHYLEM_06406</name>
</gene>
<organism evidence="12 13">
    <name type="scientific">[Clostridium] hylemonae DSM 15053</name>
    <dbReference type="NCBI Taxonomy" id="553973"/>
    <lineage>
        <taxon>Bacteria</taxon>
        <taxon>Bacillati</taxon>
        <taxon>Bacillota</taxon>
        <taxon>Clostridia</taxon>
        <taxon>Lachnospirales</taxon>
        <taxon>Lachnospiraceae</taxon>
    </lineage>
</organism>
<evidence type="ECO:0000313" key="13">
    <source>
        <dbReference type="Proteomes" id="UP000004893"/>
    </source>
</evidence>
<name>C0C2V0_9FIRM</name>
<dbReference type="Proteomes" id="UP000004893">
    <property type="component" value="Unassembled WGS sequence"/>
</dbReference>
<dbReference type="RefSeq" id="WP_006443767.1">
    <property type="nucleotide sequence ID" value="NZ_CP036524.1"/>
</dbReference>
<dbReference type="GO" id="GO:0000976">
    <property type="term" value="F:transcription cis-regulatory region binding"/>
    <property type="evidence" value="ECO:0007669"/>
    <property type="project" value="TreeGrafter"/>
</dbReference>
<keyword evidence="3" id="KW-0902">Two-component regulatory system</keyword>
<dbReference type="InterPro" id="IPR001867">
    <property type="entry name" value="OmpR/PhoB-type_DNA-bd"/>
</dbReference>
<dbReference type="InterPro" id="IPR039420">
    <property type="entry name" value="WalR-like"/>
</dbReference>
<dbReference type="STRING" id="553973.CLOHYLEM_06406"/>
<keyword evidence="6" id="KW-0804">Transcription</keyword>
<dbReference type="CDD" id="cd17574">
    <property type="entry name" value="REC_OmpR"/>
    <property type="match status" value="1"/>
</dbReference>
<dbReference type="CDD" id="cd00383">
    <property type="entry name" value="trans_reg_C"/>
    <property type="match status" value="1"/>
</dbReference>
<evidence type="ECO:0000256" key="9">
    <source>
        <dbReference type="PROSITE-ProRule" id="PRU01091"/>
    </source>
</evidence>
<dbReference type="InterPro" id="IPR011006">
    <property type="entry name" value="CheY-like_superfamily"/>
</dbReference>
<dbReference type="InterPro" id="IPR016032">
    <property type="entry name" value="Sig_transdc_resp-reg_C-effctor"/>
</dbReference>
<dbReference type="AlphaFoldDB" id="C0C2V0"/>
<comment type="function">
    <text evidence="7">May play the central regulatory role in sporulation. It may be an element of the effector pathway responsible for the activation of sporulation genes in response to nutritional stress. Spo0A may act in concert with spo0H (a sigma factor) to control the expression of some genes that are critical to the sporulation process.</text>
</comment>
<dbReference type="GO" id="GO:0032993">
    <property type="term" value="C:protein-DNA complex"/>
    <property type="evidence" value="ECO:0007669"/>
    <property type="project" value="TreeGrafter"/>
</dbReference>
<dbReference type="GO" id="GO:0005829">
    <property type="term" value="C:cytosol"/>
    <property type="evidence" value="ECO:0007669"/>
    <property type="project" value="TreeGrafter"/>
</dbReference>
<dbReference type="PANTHER" id="PTHR48111">
    <property type="entry name" value="REGULATOR OF RPOS"/>
    <property type="match status" value="1"/>
</dbReference>
<evidence type="ECO:0000256" key="2">
    <source>
        <dbReference type="ARBA" id="ARBA00022553"/>
    </source>
</evidence>
<dbReference type="eggNOG" id="COG0745">
    <property type="taxonomic scope" value="Bacteria"/>
</dbReference>
<evidence type="ECO:0000313" key="12">
    <source>
        <dbReference type="EMBL" id="EEG73461.1"/>
    </source>
</evidence>
<dbReference type="PANTHER" id="PTHR48111:SF40">
    <property type="entry name" value="PHOSPHATE REGULON TRANSCRIPTIONAL REGULATORY PROTEIN PHOB"/>
    <property type="match status" value="1"/>
</dbReference>
<sequence>MRILIIEDDGGLSRGITFTMEREGYKVECCSGYKQGLAKVQKTPPELILLDWNLPDGDGLDLCKKIREFSHVPILMITARDMEMDEVMCLECGADDYIAKPFSLAVLKARVSALSRRYVLKTGSKRLLVSGDISIDGAEMKAYKGDRALDLSLTEFRLLKYFLENKNQVLLKEQILEYVWDMGGTFVEENTLTVNIGRLRRKLETNSSSTEYIKTIHGMGYLWEECHD</sequence>
<evidence type="ECO:0000259" key="11">
    <source>
        <dbReference type="PROSITE" id="PS51755"/>
    </source>
</evidence>
<evidence type="ECO:0000259" key="10">
    <source>
        <dbReference type="PROSITE" id="PS50110"/>
    </source>
</evidence>
<reference evidence="12" key="1">
    <citation type="submission" date="2009-02" db="EMBL/GenBank/DDBJ databases">
        <authorList>
            <person name="Fulton L."/>
            <person name="Clifton S."/>
            <person name="Fulton B."/>
            <person name="Xu J."/>
            <person name="Minx P."/>
            <person name="Pepin K.H."/>
            <person name="Johnson M."/>
            <person name="Bhonagiri V."/>
            <person name="Nash W.E."/>
            <person name="Mardis E.R."/>
            <person name="Wilson R.K."/>
        </authorList>
    </citation>
    <scope>NUCLEOTIDE SEQUENCE [LARGE SCALE GENOMIC DNA]</scope>
    <source>
        <strain evidence="12">DSM 15053</strain>
    </source>
</reference>
<feature type="DNA-binding region" description="OmpR/PhoB-type" evidence="9">
    <location>
        <begin position="125"/>
        <end position="225"/>
    </location>
</feature>
<accession>C0C2V0</accession>
<dbReference type="SUPFAM" id="SSF46894">
    <property type="entry name" value="C-terminal effector domain of the bipartite response regulators"/>
    <property type="match status" value="1"/>
</dbReference>
<dbReference type="SUPFAM" id="SSF52172">
    <property type="entry name" value="CheY-like"/>
    <property type="match status" value="1"/>
</dbReference>
<dbReference type="EMBL" id="ABYI02000024">
    <property type="protein sequence ID" value="EEG73461.1"/>
    <property type="molecule type" value="Genomic_DNA"/>
</dbReference>
<dbReference type="GO" id="GO:0000156">
    <property type="term" value="F:phosphorelay response regulator activity"/>
    <property type="evidence" value="ECO:0007669"/>
    <property type="project" value="TreeGrafter"/>
</dbReference>
<evidence type="ECO:0000256" key="7">
    <source>
        <dbReference type="ARBA" id="ARBA00024867"/>
    </source>
</evidence>
<comment type="caution">
    <text evidence="12">The sequence shown here is derived from an EMBL/GenBank/DDBJ whole genome shotgun (WGS) entry which is preliminary data.</text>
</comment>
<dbReference type="PROSITE" id="PS51755">
    <property type="entry name" value="OMPR_PHOB"/>
    <property type="match status" value="1"/>
</dbReference>
<keyword evidence="5 9" id="KW-0238">DNA-binding</keyword>
<feature type="domain" description="OmpR/PhoB-type" evidence="11">
    <location>
        <begin position="125"/>
        <end position="225"/>
    </location>
</feature>
<feature type="domain" description="Response regulatory" evidence="10">
    <location>
        <begin position="2"/>
        <end position="115"/>
    </location>
</feature>
<dbReference type="Gene3D" id="3.40.50.2300">
    <property type="match status" value="1"/>
</dbReference>
<dbReference type="Pfam" id="PF00486">
    <property type="entry name" value="Trans_reg_C"/>
    <property type="match status" value="1"/>
</dbReference>
<evidence type="ECO:0000256" key="4">
    <source>
        <dbReference type="ARBA" id="ARBA00023015"/>
    </source>
</evidence>
<protein>
    <recommendedName>
        <fullName evidence="1">Stage 0 sporulation protein A homolog</fullName>
    </recommendedName>
</protein>
<evidence type="ECO:0000256" key="6">
    <source>
        <dbReference type="ARBA" id="ARBA00023163"/>
    </source>
</evidence>